<evidence type="ECO:0000256" key="3">
    <source>
        <dbReference type="ARBA" id="ARBA00009677"/>
    </source>
</evidence>
<dbReference type="NCBIfam" id="TIGR02492">
    <property type="entry name" value="flgK_ends"/>
    <property type="match status" value="1"/>
</dbReference>
<keyword evidence="9" id="KW-0966">Cell projection</keyword>
<dbReference type="EMBL" id="VYQE01000001">
    <property type="protein sequence ID" value="KAA9009970.1"/>
    <property type="molecule type" value="Genomic_DNA"/>
</dbReference>
<evidence type="ECO:0000256" key="1">
    <source>
        <dbReference type="ARBA" id="ARBA00004365"/>
    </source>
</evidence>
<dbReference type="Pfam" id="PF22638">
    <property type="entry name" value="FlgK_D1"/>
    <property type="match status" value="1"/>
</dbReference>
<dbReference type="Proteomes" id="UP000326554">
    <property type="component" value="Unassembled WGS sequence"/>
</dbReference>
<reference evidence="9 10" key="1">
    <citation type="submission" date="2019-09" db="EMBL/GenBank/DDBJ databases">
        <authorList>
            <person name="Park J.-S."/>
            <person name="Choi H.-J."/>
        </authorList>
    </citation>
    <scope>NUCLEOTIDE SEQUENCE [LARGE SCALE GENOMIC DNA]</scope>
    <source>
        <strain evidence="9 10">176SS1-4</strain>
    </source>
</reference>
<protein>
    <recommendedName>
        <fullName evidence="4">Flagellar hook-associated protein 1</fullName>
    </recommendedName>
</protein>
<dbReference type="Pfam" id="PF06429">
    <property type="entry name" value="Flg_bbr_C"/>
    <property type="match status" value="1"/>
</dbReference>
<feature type="domain" description="Flagellar basal-body/hook protein C-terminal" evidence="7">
    <location>
        <begin position="433"/>
        <end position="469"/>
    </location>
</feature>
<evidence type="ECO:0000256" key="6">
    <source>
        <dbReference type="ARBA" id="ARBA00023143"/>
    </source>
</evidence>
<dbReference type="InterPro" id="IPR002371">
    <property type="entry name" value="FlgK"/>
</dbReference>
<dbReference type="GO" id="GO:0044780">
    <property type="term" value="P:bacterial-type flagellum assembly"/>
    <property type="evidence" value="ECO:0007669"/>
    <property type="project" value="InterPro"/>
</dbReference>
<dbReference type="PANTHER" id="PTHR30033">
    <property type="entry name" value="FLAGELLAR HOOK-ASSOCIATED PROTEIN 1"/>
    <property type="match status" value="1"/>
</dbReference>
<keyword evidence="9" id="KW-0969">Cilium</keyword>
<evidence type="ECO:0000313" key="10">
    <source>
        <dbReference type="Proteomes" id="UP000326554"/>
    </source>
</evidence>
<evidence type="ECO:0000256" key="2">
    <source>
        <dbReference type="ARBA" id="ARBA00004613"/>
    </source>
</evidence>
<evidence type="ECO:0000313" key="9">
    <source>
        <dbReference type="EMBL" id="KAA9009970.1"/>
    </source>
</evidence>
<keyword evidence="5" id="KW-0964">Secreted</keyword>
<sequence length="472" mass="48682">MSLTGALIASRSGLQAVSRWSETTAGNISNANTQGYVRRDVGFATQGGGSTSGVRVTGLSRESSAALAQMHREHLGMAATQSTVSALLEGYSAALGQPGDGTTLSDRLGALENSITALITDPGSGPRQREVLDAAQALTGTLNMLSDKLDDVSGAIRRDTTLEVERVNGIFGELAALNERINRMEPNTAAAAELRDRMDARLDALSQSMDFKVRERIDGGLDIFTQDGTAMVVGDRAETLEYDPVAGLSLGGIDVTPGAAPNRGISGGRLAGLMSLKDGTLPRFRLQLDEAARELVEGFSASDPTVAPGGVGLFTDAGAAYNPALREGLAGRIAVNDAVRPEAGGALWRLRDGIGAGAEGPAGGTATLESVLDGLALPGTYDPAAGLQDGVTVASFAAQLISDQQAVRSKAEGDLAGIRTASAAVAESRTQAEGVDIDSEMQRLLAIEQSYAANSKVLTTVARMIDDLLASI</sequence>
<proteinExistence type="inferred from homology"/>
<comment type="subcellular location">
    <subcellularLocation>
        <location evidence="1">Bacterial flagellum</location>
    </subcellularLocation>
    <subcellularLocation>
        <location evidence="2">Secreted</location>
    </subcellularLocation>
</comment>
<evidence type="ECO:0000259" key="7">
    <source>
        <dbReference type="Pfam" id="PF06429"/>
    </source>
</evidence>
<keyword evidence="10" id="KW-1185">Reference proteome</keyword>
<comment type="similarity">
    <text evidence="3">Belongs to the flagella basal body rod proteins family.</text>
</comment>
<accession>A0A5J5GP79</accession>
<keyword evidence="6" id="KW-0975">Bacterial flagellum</keyword>
<evidence type="ECO:0000259" key="8">
    <source>
        <dbReference type="Pfam" id="PF22638"/>
    </source>
</evidence>
<dbReference type="SUPFAM" id="SSF64518">
    <property type="entry name" value="Phase 1 flagellin"/>
    <property type="match status" value="1"/>
</dbReference>
<organism evidence="9 10">
    <name type="scientific">Histidinibacterium aquaticum</name>
    <dbReference type="NCBI Taxonomy" id="2613962"/>
    <lineage>
        <taxon>Bacteria</taxon>
        <taxon>Pseudomonadati</taxon>
        <taxon>Pseudomonadota</taxon>
        <taxon>Alphaproteobacteria</taxon>
        <taxon>Rhodobacterales</taxon>
        <taxon>Paracoccaceae</taxon>
        <taxon>Histidinibacterium</taxon>
    </lineage>
</organism>
<dbReference type="InterPro" id="IPR010930">
    <property type="entry name" value="Flg_bb/hook_C_dom"/>
</dbReference>
<dbReference type="PANTHER" id="PTHR30033:SF2">
    <property type="entry name" value="FLAGELLAR HOOK PROTEIN"/>
    <property type="match status" value="1"/>
</dbReference>
<comment type="caution">
    <text evidence="9">The sequence shown here is derived from an EMBL/GenBank/DDBJ whole genome shotgun (WGS) entry which is preliminary data.</text>
</comment>
<feature type="domain" description="Flagellar hook-associated protein FlgK helical" evidence="8">
    <location>
        <begin position="100"/>
        <end position="300"/>
    </location>
</feature>
<gene>
    <name evidence="9" type="primary">flgK</name>
    <name evidence="9" type="ORF">F3S47_01520</name>
</gene>
<dbReference type="GO" id="GO:0005576">
    <property type="term" value="C:extracellular region"/>
    <property type="evidence" value="ECO:0007669"/>
    <property type="project" value="UniProtKB-SubCell"/>
</dbReference>
<dbReference type="GO" id="GO:0009424">
    <property type="term" value="C:bacterial-type flagellum hook"/>
    <property type="evidence" value="ECO:0007669"/>
    <property type="project" value="InterPro"/>
</dbReference>
<dbReference type="AlphaFoldDB" id="A0A5J5GP79"/>
<evidence type="ECO:0000256" key="4">
    <source>
        <dbReference type="ARBA" id="ARBA00016244"/>
    </source>
</evidence>
<evidence type="ECO:0000256" key="5">
    <source>
        <dbReference type="ARBA" id="ARBA00022525"/>
    </source>
</evidence>
<dbReference type="GO" id="GO:0005198">
    <property type="term" value="F:structural molecule activity"/>
    <property type="evidence" value="ECO:0007669"/>
    <property type="project" value="InterPro"/>
</dbReference>
<name>A0A5J5GP79_9RHOB</name>
<dbReference type="RefSeq" id="WP_150443455.1">
    <property type="nucleotide sequence ID" value="NZ_VYQE01000001.1"/>
</dbReference>
<dbReference type="InterPro" id="IPR053927">
    <property type="entry name" value="FlgK_helical"/>
</dbReference>
<keyword evidence="9" id="KW-0282">Flagellum</keyword>